<dbReference type="OrthoDB" id="5867838at2759"/>
<proteinExistence type="predicted"/>
<organism evidence="1 2">
    <name type="scientific">Oesophagostomum dentatum</name>
    <name type="common">Nodular worm</name>
    <dbReference type="NCBI Taxonomy" id="61180"/>
    <lineage>
        <taxon>Eukaryota</taxon>
        <taxon>Metazoa</taxon>
        <taxon>Ecdysozoa</taxon>
        <taxon>Nematoda</taxon>
        <taxon>Chromadorea</taxon>
        <taxon>Rhabditida</taxon>
        <taxon>Rhabditina</taxon>
        <taxon>Rhabditomorpha</taxon>
        <taxon>Strongyloidea</taxon>
        <taxon>Strongylidae</taxon>
        <taxon>Oesophagostomum</taxon>
    </lineage>
</organism>
<evidence type="ECO:0000313" key="1">
    <source>
        <dbReference type="EMBL" id="KHJ77290.1"/>
    </source>
</evidence>
<dbReference type="AlphaFoldDB" id="A0A0B1S249"/>
<gene>
    <name evidence="1" type="ORF">OESDEN_23090</name>
</gene>
<accession>A0A0B1S249</accession>
<dbReference type="Proteomes" id="UP000053660">
    <property type="component" value="Unassembled WGS sequence"/>
</dbReference>
<dbReference type="EMBL" id="KN610909">
    <property type="protein sequence ID" value="KHJ77290.1"/>
    <property type="molecule type" value="Genomic_DNA"/>
</dbReference>
<evidence type="ECO:0000313" key="2">
    <source>
        <dbReference type="Proteomes" id="UP000053660"/>
    </source>
</evidence>
<name>A0A0B1S249_OESDE</name>
<protein>
    <recommendedName>
        <fullName evidence="3">Kelch repeat protein</fullName>
    </recommendedName>
</protein>
<reference evidence="1 2" key="1">
    <citation type="submission" date="2014-03" db="EMBL/GenBank/DDBJ databases">
        <title>Draft genome of the hookworm Oesophagostomum dentatum.</title>
        <authorList>
            <person name="Mitreva M."/>
        </authorList>
    </citation>
    <scope>NUCLEOTIDE SEQUENCE [LARGE SCALE GENOMIC DNA]</scope>
    <source>
        <strain evidence="1 2">OD-Hann</strain>
    </source>
</reference>
<evidence type="ECO:0008006" key="3">
    <source>
        <dbReference type="Google" id="ProtNLM"/>
    </source>
</evidence>
<sequence length="122" mass="13749">MVFEKVGDSYKNAVSEPCDYNHALIVGDKIWLFGKKFVSQPTFNWGHHVAFPGTYAVAFDTASNKWEDPHTFHALTNEENVDEVMFVFDGAIHALLYTSFGEVSLKSLHKWTGSSFESVNLT</sequence>
<keyword evidence="2" id="KW-1185">Reference proteome</keyword>
<feature type="non-terminal residue" evidence="1">
    <location>
        <position position="122"/>
    </location>
</feature>